<reference evidence="3" key="1">
    <citation type="submission" date="2024-06" db="EMBL/GenBank/DDBJ databases">
        <title>Methylostella associata gen. nov., sp. nov., a novel Ancalomicrobiaceae-affiliated facultatively methylotrophic bacteria that feed on methanotrophs of the genus Methylococcus.</title>
        <authorList>
            <person name="Saltykova V."/>
            <person name="Danilova O.V."/>
            <person name="Oshkin I.Y."/>
            <person name="Belova S.E."/>
            <person name="Pimenov N.V."/>
            <person name="Dedysh S.N."/>
        </authorList>
    </citation>
    <scope>NUCLEOTIDE SEQUENCE</scope>
    <source>
        <strain evidence="3">S20</strain>
    </source>
</reference>
<evidence type="ECO:0000259" key="2">
    <source>
        <dbReference type="Pfam" id="PF08327"/>
    </source>
</evidence>
<protein>
    <submittedName>
        <fullName evidence="3">SRPBCC domain-containing protein</fullName>
    </submittedName>
</protein>
<dbReference type="InterPro" id="IPR023393">
    <property type="entry name" value="START-like_dom_sf"/>
</dbReference>
<name>A0AAU7X711_9HYPH</name>
<dbReference type="SUPFAM" id="SSF55961">
    <property type="entry name" value="Bet v1-like"/>
    <property type="match status" value="1"/>
</dbReference>
<dbReference type="CDD" id="cd07814">
    <property type="entry name" value="SRPBCC_CalC_Aha1-like"/>
    <property type="match status" value="1"/>
</dbReference>
<dbReference type="RefSeq" id="WP_407049006.1">
    <property type="nucleotide sequence ID" value="NZ_CP158568.1"/>
</dbReference>
<organism evidence="3">
    <name type="scientific">Methyloraptor flagellatus</name>
    <dbReference type="NCBI Taxonomy" id="3162530"/>
    <lineage>
        <taxon>Bacteria</taxon>
        <taxon>Pseudomonadati</taxon>
        <taxon>Pseudomonadota</taxon>
        <taxon>Alphaproteobacteria</taxon>
        <taxon>Hyphomicrobiales</taxon>
        <taxon>Ancalomicrobiaceae</taxon>
        <taxon>Methyloraptor</taxon>
    </lineage>
</organism>
<accession>A0AAU7X711</accession>
<feature type="domain" description="Activator of Hsp90 ATPase homologue 1/2-like C-terminal" evidence="2">
    <location>
        <begin position="21"/>
        <end position="68"/>
    </location>
</feature>
<dbReference type="AlphaFoldDB" id="A0AAU7X711"/>
<dbReference type="KEGG" id="mflg:ABS361_17870"/>
<dbReference type="Gene3D" id="3.30.530.20">
    <property type="match status" value="1"/>
</dbReference>
<proteinExistence type="inferred from homology"/>
<evidence type="ECO:0000256" key="1">
    <source>
        <dbReference type="ARBA" id="ARBA00006817"/>
    </source>
</evidence>
<dbReference type="InterPro" id="IPR013538">
    <property type="entry name" value="ASHA1/2-like_C"/>
</dbReference>
<dbReference type="Pfam" id="PF08327">
    <property type="entry name" value="AHSA1"/>
    <property type="match status" value="1"/>
</dbReference>
<gene>
    <name evidence="3" type="ORF">ABS361_17870</name>
</gene>
<sequence length="120" mass="12889">MTDATATGHDHAGVELEYDLDAPPQKVWRALSVPELLDAWLPGGALAEPDPVTVRPGEEIRYRMREEGPPFLESTVTFRIAPNAAGGTRLRIIHALDDGRLARMTRAAANGNSPAHALAA</sequence>
<evidence type="ECO:0000313" key="3">
    <source>
        <dbReference type="EMBL" id="XBY43909.1"/>
    </source>
</evidence>
<comment type="similarity">
    <text evidence="1">Belongs to the AHA1 family.</text>
</comment>
<dbReference type="EMBL" id="CP158568">
    <property type="protein sequence ID" value="XBY43909.1"/>
    <property type="molecule type" value="Genomic_DNA"/>
</dbReference>